<keyword evidence="6" id="KW-0131">Cell cycle</keyword>
<evidence type="ECO:0000256" key="4">
    <source>
        <dbReference type="ARBA" id="ARBA00022776"/>
    </source>
</evidence>
<evidence type="ECO:0000256" key="5">
    <source>
        <dbReference type="ARBA" id="ARBA00022801"/>
    </source>
</evidence>
<evidence type="ECO:0000259" key="11">
    <source>
        <dbReference type="PROSITE" id="PS51194"/>
    </source>
</evidence>
<proteinExistence type="predicted"/>
<dbReference type="InterPro" id="IPR000330">
    <property type="entry name" value="SNF2_N"/>
</dbReference>
<organism evidence="12 13">
    <name type="scientific">Homarus americanus</name>
    <name type="common">American lobster</name>
    <dbReference type="NCBI Taxonomy" id="6706"/>
    <lineage>
        <taxon>Eukaryota</taxon>
        <taxon>Metazoa</taxon>
        <taxon>Ecdysozoa</taxon>
        <taxon>Arthropoda</taxon>
        <taxon>Crustacea</taxon>
        <taxon>Multicrustacea</taxon>
        <taxon>Malacostraca</taxon>
        <taxon>Eumalacostraca</taxon>
        <taxon>Eucarida</taxon>
        <taxon>Decapoda</taxon>
        <taxon>Pleocyemata</taxon>
        <taxon>Astacidea</taxon>
        <taxon>Nephropoidea</taxon>
        <taxon>Nephropidae</taxon>
        <taxon>Homarus</taxon>
    </lineage>
</organism>
<gene>
    <name evidence="12" type="primary">RAD54-L1</name>
    <name evidence="12" type="ORF">Hamer_G000272</name>
</gene>
<evidence type="ECO:0000256" key="6">
    <source>
        <dbReference type="ARBA" id="ARBA00023306"/>
    </source>
</evidence>
<dbReference type="GO" id="GO:0016787">
    <property type="term" value="F:hydrolase activity"/>
    <property type="evidence" value="ECO:0007669"/>
    <property type="project" value="UniProtKB-KW"/>
</dbReference>
<evidence type="ECO:0000313" key="12">
    <source>
        <dbReference type="EMBL" id="KAG7177049.1"/>
    </source>
</evidence>
<dbReference type="Gene3D" id="3.40.50.300">
    <property type="entry name" value="P-loop containing nucleotide triphosphate hydrolases"/>
    <property type="match status" value="1"/>
</dbReference>
<dbReference type="AlphaFoldDB" id="A0A8J5NCD3"/>
<feature type="region of interest" description="Disordered" evidence="9">
    <location>
        <begin position="242"/>
        <end position="279"/>
    </location>
</feature>
<dbReference type="FunFam" id="3.40.50.10810:FF:000020">
    <property type="entry name" value="DNA repair and recombination protein RAD54B"/>
    <property type="match status" value="1"/>
</dbReference>
<dbReference type="InterPro" id="IPR027417">
    <property type="entry name" value="P-loop_NTPase"/>
</dbReference>
<evidence type="ECO:0000256" key="3">
    <source>
        <dbReference type="ARBA" id="ARBA00022618"/>
    </source>
</evidence>
<keyword evidence="13" id="KW-1185">Reference proteome</keyword>
<dbReference type="PROSITE" id="PS51194">
    <property type="entry name" value="HELICASE_CTER"/>
    <property type="match status" value="1"/>
</dbReference>
<dbReference type="GO" id="GO:0000724">
    <property type="term" value="P:double-strand break repair via homologous recombination"/>
    <property type="evidence" value="ECO:0007669"/>
    <property type="project" value="TreeGrafter"/>
</dbReference>
<dbReference type="InterPro" id="IPR001650">
    <property type="entry name" value="Helicase_C-like"/>
</dbReference>
<dbReference type="PANTHER" id="PTHR45629:SF7">
    <property type="entry name" value="DNA EXCISION REPAIR PROTEIN ERCC-6-RELATED"/>
    <property type="match status" value="1"/>
</dbReference>
<protein>
    <recommendedName>
        <fullName evidence="2">DNA repair and recombination protein RAD54-like</fullName>
    </recommendedName>
    <alternativeName>
        <fullName evidence="8">Protein okra</fullName>
    </alternativeName>
</protein>
<keyword evidence="4" id="KW-0498">Mitosis</keyword>
<evidence type="ECO:0000256" key="9">
    <source>
        <dbReference type="SAM" id="MobiDB-lite"/>
    </source>
</evidence>
<feature type="domain" description="Helicase ATP-binding" evidence="10">
    <location>
        <begin position="303"/>
        <end position="438"/>
    </location>
</feature>
<keyword evidence="5" id="KW-0378">Hydrolase</keyword>
<dbReference type="Gene3D" id="3.40.50.10810">
    <property type="entry name" value="Tandem AAA-ATPase domain"/>
    <property type="match status" value="1"/>
</dbReference>
<dbReference type="EMBL" id="JAHLQT010002534">
    <property type="protein sequence ID" value="KAG7177049.1"/>
    <property type="molecule type" value="Genomic_DNA"/>
</dbReference>
<evidence type="ECO:0000259" key="10">
    <source>
        <dbReference type="PROSITE" id="PS51192"/>
    </source>
</evidence>
<keyword evidence="3" id="KW-0132">Cell division</keyword>
<dbReference type="Proteomes" id="UP000747542">
    <property type="component" value="Unassembled WGS sequence"/>
</dbReference>
<dbReference type="SMART" id="SM00490">
    <property type="entry name" value="HELICc"/>
    <property type="match status" value="1"/>
</dbReference>
<accession>A0A8J5NCD3</accession>
<dbReference type="InterPro" id="IPR049730">
    <property type="entry name" value="SNF2/RAD54-like_C"/>
</dbReference>
<name>A0A8J5NCD3_HOMAM</name>
<sequence>MRRSAAPSQLLHKRTLFTPPFAKRRCPDTHTDDVPKASALPQTVENNVKVRDGPVRSSSDILSLIKKPSTITETSCVRQCSNGVPECDTGQENAPTDSVTVLSPLRETHSNTLRSTGDANKRFPAQQLGTASRMLGGYARVGKGPQGIPGHRRSVVPAQEENQEAQAVKYYSVVWCKFSRKKHKNWEGDAVLIVKSRSVILKDTEGKEIGRRTGYKLKDLSSLEEGSTLLVGGGKEVENIDEAQEKRSQPPKPKPFRLPTLGRPKDKNTNTAVGPLFDPTKPDALLRPHQQEGVIFLYECIMGYRHLDNYGAILADEMGLGKTLQCITLVWTLLKQGPYGGRSVVKKVLIVTPSSLTNNWSKEFSKWLGRERVNVYIVDQNNKVEQFEKQKHSEIMIISYEMFVRSSKIIEALNFDLVLCDEGHRLKNTNIKTAHLLGGLRCRRRELFALVEFVNPGVLGSSLSFRHIYEDPIIASQQPNASQTEKELGASRATQLNKITSLFILRRTQDIINRYLPPKVEFVVFCQPSETQVSVYMDLVGCRSLKKCFSNVEPGDNLSAILALRKLCNHPALLAADKDQENKSDVVQEAANLLPPHIQPGVYDEGDSGKLAVVSCILWALREPGTEKIVLVSNYTTTLDMLAALCTRYNYPYLRLDGSTPTNKRQQLVDRFNSKYSKDFVFLLSSKAGGVGLNLIGASRILLYDIDWNPATDLQAMARKMYQRQVKKQGLSGAVVDARDTDRVHFSTEELKIKLYGGECPGGSLSTTSTSTMDQLHNWCHLAPPFSSAVVKDPCLEAASDFISFLFCNESNTEIMKMPSAP</sequence>
<dbReference type="SMART" id="SM00487">
    <property type="entry name" value="DEXDc"/>
    <property type="match status" value="1"/>
</dbReference>
<comment type="caution">
    <text evidence="12">The sequence shown here is derived from an EMBL/GenBank/DDBJ whole genome shotgun (WGS) entry which is preliminary data.</text>
</comment>
<dbReference type="GO" id="GO:0005634">
    <property type="term" value="C:nucleus"/>
    <property type="evidence" value="ECO:0007669"/>
    <property type="project" value="TreeGrafter"/>
</dbReference>
<dbReference type="CDD" id="cd18793">
    <property type="entry name" value="SF2_C_SNF"/>
    <property type="match status" value="1"/>
</dbReference>
<evidence type="ECO:0000256" key="2">
    <source>
        <dbReference type="ARBA" id="ARBA00015341"/>
    </source>
</evidence>
<evidence type="ECO:0000256" key="1">
    <source>
        <dbReference type="ARBA" id="ARBA00011467"/>
    </source>
</evidence>
<dbReference type="GO" id="GO:0005524">
    <property type="term" value="F:ATP binding"/>
    <property type="evidence" value="ECO:0007669"/>
    <property type="project" value="InterPro"/>
</dbReference>
<reference evidence="12" key="1">
    <citation type="journal article" date="2021" name="Sci. Adv.">
        <title>The American lobster genome reveals insights on longevity, neural, and immune adaptations.</title>
        <authorList>
            <person name="Polinski J.M."/>
            <person name="Zimin A.V."/>
            <person name="Clark K.F."/>
            <person name="Kohn A.B."/>
            <person name="Sadowski N."/>
            <person name="Timp W."/>
            <person name="Ptitsyn A."/>
            <person name="Khanna P."/>
            <person name="Romanova D.Y."/>
            <person name="Williams P."/>
            <person name="Greenwood S.J."/>
            <person name="Moroz L.L."/>
            <person name="Walt D.R."/>
            <person name="Bodnar A.G."/>
        </authorList>
    </citation>
    <scope>NUCLEOTIDE SEQUENCE</scope>
    <source>
        <strain evidence="12">GMGI-L3</strain>
    </source>
</reference>
<dbReference type="PANTHER" id="PTHR45629">
    <property type="entry name" value="SNF2/RAD54 FAMILY MEMBER"/>
    <property type="match status" value="1"/>
</dbReference>
<evidence type="ECO:0000313" key="13">
    <source>
        <dbReference type="Proteomes" id="UP000747542"/>
    </source>
</evidence>
<dbReference type="InterPro" id="IPR014001">
    <property type="entry name" value="Helicase_ATP-bd"/>
</dbReference>
<evidence type="ECO:0000256" key="7">
    <source>
        <dbReference type="ARBA" id="ARBA00024776"/>
    </source>
</evidence>
<dbReference type="Pfam" id="PF00271">
    <property type="entry name" value="Helicase_C"/>
    <property type="match status" value="1"/>
</dbReference>
<dbReference type="GO" id="GO:0007131">
    <property type="term" value="P:reciprocal meiotic recombination"/>
    <property type="evidence" value="ECO:0007669"/>
    <property type="project" value="TreeGrafter"/>
</dbReference>
<comment type="function">
    <text evidence="7">Involved in mitotic DNA repair and meiotic recombination. Functions in the recombinational DNA repair pathway. Essential for interhomolog gene conversion (GC), but may have a less important role in intersister GC than spn-A/Rad51. In the presence of DNA, spn-A/Rad51 enhances the ATPase activity of okr/Rad54.</text>
</comment>
<dbReference type="PROSITE" id="PS51192">
    <property type="entry name" value="HELICASE_ATP_BIND_1"/>
    <property type="match status" value="1"/>
</dbReference>
<dbReference type="InterPro" id="IPR050496">
    <property type="entry name" value="SNF2_RAD54_helicase_repair"/>
</dbReference>
<dbReference type="SUPFAM" id="SSF52540">
    <property type="entry name" value="P-loop containing nucleoside triphosphate hydrolases"/>
    <property type="match status" value="2"/>
</dbReference>
<dbReference type="GO" id="GO:0051301">
    <property type="term" value="P:cell division"/>
    <property type="evidence" value="ECO:0007669"/>
    <property type="project" value="UniProtKB-KW"/>
</dbReference>
<evidence type="ECO:0000256" key="8">
    <source>
        <dbReference type="ARBA" id="ARBA00029956"/>
    </source>
</evidence>
<dbReference type="Pfam" id="PF00176">
    <property type="entry name" value="SNF2-rel_dom"/>
    <property type="match status" value="1"/>
</dbReference>
<feature type="domain" description="Helicase C-terminal" evidence="11">
    <location>
        <begin position="613"/>
        <end position="768"/>
    </location>
</feature>
<dbReference type="GO" id="GO:0015616">
    <property type="term" value="F:DNA translocase activity"/>
    <property type="evidence" value="ECO:0007669"/>
    <property type="project" value="TreeGrafter"/>
</dbReference>
<dbReference type="InterPro" id="IPR038718">
    <property type="entry name" value="SNF2-like_sf"/>
</dbReference>
<comment type="subunit">
    <text evidence="1">Interacts (via N-terminus) with spn-A/Rad51.</text>
</comment>